<reference evidence="4" key="1">
    <citation type="journal article" date="2019" name="Int. J. Syst. Evol. Microbiol.">
        <title>The Global Catalogue of Microorganisms (GCM) 10K type strain sequencing project: providing services to taxonomists for standard genome sequencing and annotation.</title>
        <authorList>
            <consortium name="The Broad Institute Genomics Platform"/>
            <consortium name="The Broad Institute Genome Sequencing Center for Infectious Disease"/>
            <person name="Wu L."/>
            <person name="Ma J."/>
        </authorList>
    </citation>
    <scope>NUCLEOTIDE SEQUENCE [LARGE SCALE GENOMIC DNA]</scope>
    <source>
        <strain evidence="4">KCTC 22671</strain>
    </source>
</reference>
<dbReference type="CDD" id="cd00146">
    <property type="entry name" value="PKD"/>
    <property type="match status" value="1"/>
</dbReference>
<protein>
    <recommendedName>
        <fullName evidence="2">PKD domain-containing protein</fullName>
    </recommendedName>
</protein>
<dbReference type="Pfam" id="PF13573">
    <property type="entry name" value="SprB"/>
    <property type="match status" value="1"/>
</dbReference>
<dbReference type="InterPro" id="IPR000601">
    <property type="entry name" value="PKD_dom"/>
</dbReference>
<keyword evidence="1" id="KW-0732">Signal</keyword>
<dbReference type="SUPFAM" id="SSF49299">
    <property type="entry name" value="PKD domain"/>
    <property type="match status" value="1"/>
</dbReference>
<dbReference type="InterPro" id="IPR035986">
    <property type="entry name" value="PKD_dom_sf"/>
</dbReference>
<feature type="chain" id="PRO_5047148705" description="PKD domain-containing protein" evidence="1">
    <location>
        <begin position="22"/>
        <end position="874"/>
    </location>
</feature>
<dbReference type="Gene3D" id="2.60.40.740">
    <property type="match status" value="1"/>
</dbReference>
<feature type="signal peptide" evidence="1">
    <location>
        <begin position="1"/>
        <end position="21"/>
    </location>
</feature>
<dbReference type="PROSITE" id="PS50093">
    <property type="entry name" value="PKD"/>
    <property type="match status" value="1"/>
</dbReference>
<evidence type="ECO:0000256" key="1">
    <source>
        <dbReference type="SAM" id="SignalP"/>
    </source>
</evidence>
<evidence type="ECO:0000259" key="2">
    <source>
        <dbReference type="PROSITE" id="PS50093"/>
    </source>
</evidence>
<name>A0ABW5YI62_9FLAO</name>
<feature type="domain" description="PKD" evidence="2">
    <location>
        <begin position="210"/>
        <end position="263"/>
    </location>
</feature>
<organism evidence="3 4">
    <name type="scientific">Flavobacterium chuncheonense</name>
    <dbReference type="NCBI Taxonomy" id="2026653"/>
    <lineage>
        <taxon>Bacteria</taxon>
        <taxon>Pseudomonadati</taxon>
        <taxon>Bacteroidota</taxon>
        <taxon>Flavobacteriia</taxon>
        <taxon>Flavobacteriales</taxon>
        <taxon>Flavobacteriaceae</taxon>
        <taxon>Flavobacterium</taxon>
    </lineage>
</organism>
<dbReference type="EMBL" id="JBHUPC010000006">
    <property type="protein sequence ID" value="MFD2890719.1"/>
    <property type="molecule type" value="Genomic_DNA"/>
</dbReference>
<evidence type="ECO:0000313" key="4">
    <source>
        <dbReference type="Proteomes" id="UP001597534"/>
    </source>
</evidence>
<evidence type="ECO:0000313" key="3">
    <source>
        <dbReference type="EMBL" id="MFD2890719.1"/>
    </source>
</evidence>
<feature type="non-terminal residue" evidence="3">
    <location>
        <position position="874"/>
    </location>
</feature>
<dbReference type="InterPro" id="IPR025667">
    <property type="entry name" value="SprB_repeat"/>
</dbReference>
<gene>
    <name evidence="3" type="ORF">ACFS5J_01670</name>
</gene>
<dbReference type="Gene3D" id="2.60.40.10">
    <property type="entry name" value="Immunoglobulins"/>
    <property type="match status" value="1"/>
</dbReference>
<keyword evidence="4" id="KW-1185">Reference proteome</keyword>
<proteinExistence type="predicted"/>
<sequence length="874" mass="91623">MRTKITLLLLFIAMGFNVSYAQFNAQQPDLRLCGNPPNYYEDYYNCTSNNYTIDDVFLSLTNVNGQPLNDFTCTPGATAPLYIMLNYTSNSNSSVYFARLFADLIIDGVTIQLNVELGTITPGAGQRQLYGPFNWVCGQEIDLTRILLVWKTSNSGNPNLLYDCNTFGKSQCGTPDAIVVTAPLAVQFEYSGCTVGTSSTINFESTTNGGTPPYTYAWSLGTNGPTVSTVENPTYVFNTGSPTSVTLTVTDSNNLSNTYTLPINFPTELIISPVVQGLTCTPGSTASIDLTISGGTPPYTYLWNTGATTEDLSNLGIGTYSVVVTDSAGCTKNYSTTISAVTCCEFLATCPTFPATSFQCYDLLPAEGIITEAVFESLGNGDGVIGDNPCGVIEIVATNGADPGCNANVIRTYTITEYDDVNDNGVRDVGENTILNTVVCNQTILIHDTTPPSITTQASNSTVECSVSNGTEFNTWLNNNGGAVASDACGNVTWTRVGASISDDCASTGTAVVTFRATDDCGNFSETTATFTIQDTTPPSITTQASNNTVECSASNVTEFNTWLNNNGGAVASDVCGNVTWTRVGDTISNECGTTGTATVTFRATDDCGNFSETTATFTIQDTTPPSITTQASNSTVECDGNGNTVAYNTWLQSHAGATAIDNCDSDVSWSWVVLNTSNPCPGAIQYTVQFSAIDDCFNNTATTATFTIQDTTAPTLITQAVNQTVECDGNGNIADLNAWLAANGGASSSDDCSAVTWSNDFTTLSDLCGATGSATVTFTATDDCGNSSTTSATFTIQDTTAPTLITQAVNQTVECDGNGNIADLNAWLAANGGASSSDNCSAVTWSNDFTTLSDLCGATGSATVTFTATDDCG</sequence>
<dbReference type="InterPro" id="IPR013783">
    <property type="entry name" value="Ig-like_fold"/>
</dbReference>
<accession>A0ABW5YI62</accession>
<dbReference type="Proteomes" id="UP001597534">
    <property type="component" value="Unassembled WGS sequence"/>
</dbReference>
<comment type="caution">
    <text evidence="3">The sequence shown here is derived from an EMBL/GenBank/DDBJ whole genome shotgun (WGS) entry which is preliminary data.</text>
</comment>